<dbReference type="GO" id="GO:0008270">
    <property type="term" value="F:zinc ion binding"/>
    <property type="evidence" value="ECO:0007669"/>
    <property type="project" value="UniProtKB-KW"/>
</dbReference>
<dbReference type="AlphaFoldDB" id="A0AB39BH46"/>
<dbReference type="Pfam" id="PF12833">
    <property type="entry name" value="HTH_18"/>
    <property type="match status" value="1"/>
</dbReference>
<dbReference type="EMBL" id="CP162511">
    <property type="protein sequence ID" value="XDI05686.1"/>
    <property type="molecule type" value="Genomic_DNA"/>
</dbReference>
<dbReference type="InterPro" id="IPR037274">
    <property type="entry name" value="Znf_CHY_sf"/>
</dbReference>
<dbReference type="InterPro" id="IPR050204">
    <property type="entry name" value="AraC_XylS_family_regulators"/>
</dbReference>
<keyword evidence="2" id="KW-0863">Zinc-finger</keyword>
<keyword evidence="3" id="KW-0862">Zinc</keyword>
<evidence type="ECO:0000256" key="6">
    <source>
        <dbReference type="ARBA" id="ARBA00023163"/>
    </source>
</evidence>
<evidence type="ECO:0000256" key="1">
    <source>
        <dbReference type="ARBA" id="ARBA00022723"/>
    </source>
</evidence>
<gene>
    <name evidence="9" type="ORF">ABFY20_00940</name>
</gene>
<dbReference type="SMART" id="SM00342">
    <property type="entry name" value="HTH_ARAC"/>
    <property type="match status" value="1"/>
</dbReference>
<evidence type="ECO:0000259" key="7">
    <source>
        <dbReference type="PROSITE" id="PS01124"/>
    </source>
</evidence>
<evidence type="ECO:0000256" key="3">
    <source>
        <dbReference type="ARBA" id="ARBA00022833"/>
    </source>
</evidence>
<accession>A0AB39BH46</accession>
<evidence type="ECO:0000313" key="9">
    <source>
        <dbReference type="EMBL" id="XDI05686.1"/>
    </source>
</evidence>
<keyword evidence="5" id="KW-0238">DNA-binding</keyword>
<evidence type="ECO:0000256" key="5">
    <source>
        <dbReference type="ARBA" id="ARBA00023125"/>
    </source>
</evidence>
<evidence type="ECO:0000256" key="4">
    <source>
        <dbReference type="ARBA" id="ARBA00023015"/>
    </source>
</evidence>
<evidence type="ECO:0000256" key="2">
    <source>
        <dbReference type="ARBA" id="ARBA00022771"/>
    </source>
</evidence>
<keyword evidence="1" id="KW-0479">Metal-binding</keyword>
<dbReference type="InterPro" id="IPR009057">
    <property type="entry name" value="Homeodomain-like_sf"/>
</dbReference>
<reference evidence="9" key="1">
    <citation type="submission" date="2024-05" db="EMBL/GenBank/DDBJ databases">
        <title>Herbiconiux sp. A18JL235.</title>
        <authorList>
            <person name="Zhang G."/>
        </authorList>
    </citation>
    <scope>NUCLEOTIDE SEQUENCE</scope>
    <source>
        <strain evidence="9">A18JL235</strain>
    </source>
</reference>
<dbReference type="SUPFAM" id="SSF161219">
    <property type="entry name" value="CHY zinc finger-like"/>
    <property type="match status" value="1"/>
</dbReference>
<dbReference type="RefSeq" id="WP_368498075.1">
    <property type="nucleotide sequence ID" value="NZ_CP162511.1"/>
</dbReference>
<dbReference type="Gene3D" id="1.10.10.60">
    <property type="entry name" value="Homeodomain-like"/>
    <property type="match status" value="2"/>
</dbReference>
<protein>
    <submittedName>
        <fullName evidence="9">Helix-turn-helix domain-containing protein</fullName>
    </submittedName>
</protein>
<feature type="domain" description="HTH araC/xylS-type" evidence="7">
    <location>
        <begin position="13"/>
        <end position="111"/>
    </location>
</feature>
<evidence type="ECO:0000259" key="8">
    <source>
        <dbReference type="PROSITE" id="PS51266"/>
    </source>
</evidence>
<keyword evidence="4" id="KW-0805">Transcription regulation</keyword>
<sequence>MAAPELDELRLLRRARDRMDREFAHPLDVAALARTALMSQAHFSRRFREAYSETPYSYLMTRRIERAKALLRAGDLTVRDVCFAVGCTSLGSFTTKFTELVGESPAAYRARDHSDLLVVPSCRTMILTRPRKPPRAAPAAARPAVLGPTVDAQTRCVHYRGPLDVVAIRFACCGEYYPCHLCHEQTADHPAAVWPLAERDRRAVLCGVCDHELTIADYLASTSCPSCAAAFNPGCSLHTHLYFEV</sequence>
<dbReference type="PROSITE" id="PS51266">
    <property type="entry name" value="ZF_CHY"/>
    <property type="match status" value="1"/>
</dbReference>
<dbReference type="InterPro" id="IPR008913">
    <property type="entry name" value="Znf_CHY"/>
</dbReference>
<dbReference type="PANTHER" id="PTHR46796">
    <property type="entry name" value="HTH-TYPE TRANSCRIPTIONAL ACTIVATOR RHAS-RELATED"/>
    <property type="match status" value="1"/>
</dbReference>
<keyword evidence="6" id="KW-0804">Transcription</keyword>
<dbReference type="SUPFAM" id="SSF46689">
    <property type="entry name" value="Homeodomain-like"/>
    <property type="match status" value="2"/>
</dbReference>
<dbReference type="Pfam" id="PF05495">
    <property type="entry name" value="zf-CHY"/>
    <property type="match status" value="1"/>
</dbReference>
<feature type="domain" description="CHY-type" evidence="8">
    <location>
        <begin position="149"/>
        <end position="229"/>
    </location>
</feature>
<dbReference type="PROSITE" id="PS01124">
    <property type="entry name" value="HTH_ARAC_FAMILY_2"/>
    <property type="match status" value="1"/>
</dbReference>
<dbReference type="GO" id="GO:0043565">
    <property type="term" value="F:sequence-specific DNA binding"/>
    <property type="evidence" value="ECO:0007669"/>
    <property type="project" value="InterPro"/>
</dbReference>
<proteinExistence type="predicted"/>
<name>A0AB39BH46_9MICO</name>
<dbReference type="InterPro" id="IPR018060">
    <property type="entry name" value="HTH_AraC"/>
</dbReference>
<organism evidence="9">
    <name type="scientific">Herbiconiux sp. A18JL235</name>
    <dbReference type="NCBI Taxonomy" id="3152363"/>
    <lineage>
        <taxon>Bacteria</taxon>
        <taxon>Bacillati</taxon>
        <taxon>Actinomycetota</taxon>
        <taxon>Actinomycetes</taxon>
        <taxon>Micrococcales</taxon>
        <taxon>Microbacteriaceae</taxon>
        <taxon>Herbiconiux</taxon>
    </lineage>
</organism>
<dbReference type="GO" id="GO:0003700">
    <property type="term" value="F:DNA-binding transcription factor activity"/>
    <property type="evidence" value="ECO:0007669"/>
    <property type="project" value="InterPro"/>
</dbReference>